<proteinExistence type="predicted"/>
<feature type="region of interest" description="Disordered" evidence="1">
    <location>
        <begin position="137"/>
        <end position="808"/>
    </location>
</feature>
<reference evidence="2" key="1">
    <citation type="submission" date="2023-03" db="EMBL/GenBank/DDBJ databases">
        <title>Massive genome expansion in bonnet fungi (Mycena s.s.) driven by repeated elements and novel gene families across ecological guilds.</title>
        <authorList>
            <consortium name="Lawrence Berkeley National Laboratory"/>
            <person name="Harder C.B."/>
            <person name="Miyauchi S."/>
            <person name="Viragh M."/>
            <person name="Kuo A."/>
            <person name="Thoen E."/>
            <person name="Andreopoulos B."/>
            <person name="Lu D."/>
            <person name="Skrede I."/>
            <person name="Drula E."/>
            <person name="Henrissat B."/>
            <person name="Morin E."/>
            <person name="Kohler A."/>
            <person name="Barry K."/>
            <person name="LaButti K."/>
            <person name="Morin E."/>
            <person name="Salamov A."/>
            <person name="Lipzen A."/>
            <person name="Mereny Z."/>
            <person name="Hegedus B."/>
            <person name="Baldrian P."/>
            <person name="Stursova M."/>
            <person name="Weitz H."/>
            <person name="Taylor A."/>
            <person name="Grigoriev I.V."/>
            <person name="Nagy L.G."/>
            <person name="Martin F."/>
            <person name="Kauserud H."/>
        </authorList>
    </citation>
    <scope>NUCLEOTIDE SEQUENCE</scope>
    <source>
        <strain evidence="2">9284</strain>
    </source>
</reference>
<dbReference type="AlphaFoldDB" id="A0AAD7BV54"/>
<feature type="compositionally biased region" description="Low complexity" evidence="1">
    <location>
        <begin position="150"/>
        <end position="167"/>
    </location>
</feature>
<name>A0AAD7BV54_9AGAR</name>
<feature type="region of interest" description="Disordered" evidence="1">
    <location>
        <begin position="1"/>
        <end position="103"/>
    </location>
</feature>
<evidence type="ECO:0000256" key="1">
    <source>
        <dbReference type="SAM" id="MobiDB-lite"/>
    </source>
</evidence>
<feature type="compositionally biased region" description="Pro residues" evidence="1">
    <location>
        <begin position="577"/>
        <end position="589"/>
    </location>
</feature>
<keyword evidence="3" id="KW-1185">Reference proteome</keyword>
<feature type="compositionally biased region" description="Basic and acidic residues" evidence="1">
    <location>
        <begin position="411"/>
        <end position="421"/>
    </location>
</feature>
<feature type="compositionally biased region" description="Basic and acidic residues" evidence="1">
    <location>
        <begin position="711"/>
        <end position="731"/>
    </location>
</feature>
<feature type="compositionally biased region" description="Low complexity" evidence="1">
    <location>
        <begin position="517"/>
        <end position="526"/>
    </location>
</feature>
<feature type="compositionally biased region" description="Pro residues" evidence="1">
    <location>
        <begin position="527"/>
        <end position="537"/>
    </location>
</feature>
<feature type="compositionally biased region" description="Basic and acidic residues" evidence="1">
    <location>
        <begin position="756"/>
        <end position="785"/>
    </location>
</feature>
<feature type="compositionally biased region" description="Polar residues" evidence="1">
    <location>
        <begin position="267"/>
        <end position="290"/>
    </location>
</feature>
<feature type="compositionally biased region" description="Low complexity" evidence="1">
    <location>
        <begin position="181"/>
        <end position="196"/>
    </location>
</feature>
<feature type="compositionally biased region" description="Basic and acidic residues" evidence="1">
    <location>
        <begin position="544"/>
        <end position="555"/>
    </location>
</feature>
<feature type="compositionally biased region" description="Polar residues" evidence="1">
    <location>
        <begin position="447"/>
        <end position="456"/>
    </location>
</feature>
<accession>A0AAD7BV54</accession>
<comment type="caution">
    <text evidence="2">The sequence shown here is derived from an EMBL/GenBank/DDBJ whole genome shotgun (WGS) entry which is preliminary data.</text>
</comment>
<protein>
    <submittedName>
        <fullName evidence="2">Uncharacterized protein</fullName>
    </submittedName>
</protein>
<organism evidence="2 3">
    <name type="scientific">Roridomyces roridus</name>
    <dbReference type="NCBI Taxonomy" id="1738132"/>
    <lineage>
        <taxon>Eukaryota</taxon>
        <taxon>Fungi</taxon>
        <taxon>Dikarya</taxon>
        <taxon>Basidiomycota</taxon>
        <taxon>Agaricomycotina</taxon>
        <taxon>Agaricomycetes</taxon>
        <taxon>Agaricomycetidae</taxon>
        <taxon>Agaricales</taxon>
        <taxon>Marasmiineae</taxon>
        <taxon>Mycenaceae</taxon>
        <taxon>Roridomyces</taxon>
    </lineage>
</organism>
<feature type="compositionally biased region" description="Polar residues" evidence="1">
    <location>
        <begin position="675"/>
        <end position="685"/>
    </location>
</feature>
<gene>
    <name evidence="2" type="ORF">FB45DRAFT_917841</name>
</gene>
<feature type="compositionally biased region" description="Basic and acidic residues" evidence="1">
    <location>
        <begin position="460"/>
        <end position="475"/>
    </location>
</feature>
<dbReference type="EMBL" id="JARKIF010000009">
    <property type="protein sequence ID" value="KAJ7631214.1"/>
    <property type="molecule type" value="Genomic_DNA"/>
</dbReference>
<feature type="region of interest" description="Disordered" evidence="1">
    <location>
        <begin position="871"/>
        <end position="917"/>
    </location>
</feature>
<feature type="compositionally biased region" description="Basic and acidic residues" evidence="1">
    <location>
        <begin position="23"/>
        <end position="41"/>
    </location>
</feature>
<feature type="compositionally biased region" description="Pro residues" evidence="1">
    <location>
        <begin position="789"/>
        <end position="798"/>
    </location>
</feature>
<feature type="compositionally biased region" description="Low complexity" evidence="1">
    <location>
        <begin position="59"/>
        <end position="86"/>
    </location>
</feature>
<feature type="compositionally biased region" description="Polar residues" evidence="1">
    <location>
        <begin position="240"/>
        <end position="257"/>
    </location>
</feature>
<dbReference type="Proteomes" id="UP001221142">
    <property type="component" value="Unassembled WGS sequence"/>
</dbReference>
<feature type="compositionally biased region" description="Low complexity" evidence="1">
    <location>
        <begin position="484"/>
        <end position="495"/>
    </location>
</feature>
<sequence>MSYYNAQAEPFEESQGNTSPKASPDELKAFYDMERQQDLQRKLSKRRTPSLWSRKSIRRTSSSSQQPQQTTAPRAGPLTSPSSASLAGGGLASSVDSHGDSVSALPTARSIIPDLLNELPAWYNPPAAGMVKLPLHNPAGPRYYSNIHLSPPANTRPANRPPSVFSPSFPPMASGSLDGRSTSNSPLPTPNSSQTQMVDGTNVPRSRKTSQTARDNVDLLDVSDPWGTPWHHQSPYDVGLSSSPVSFEETSQTSPQQPARDRPRTVSAATTAQNRRKTVTPSPLSQSTSAIHLHVSADRPPTRKLSKRRTLGIFGGMGAMQDLQTRGESPSGPPPTKERRGSVLGRLAKRFSISRKQPQPAAGMEVVRQPSPVKRTPSPEKPTSPEPLMKRVPPPQVDQEPPLAVIPPAEEPPKIEQDRRTSTVSFEGDVAYTMGRLTIANPDPGSAESTPVQHETSLPPEERSHERFPTDETLTREIIPSPEPLSRSPEPVSLPAITVHHSPEPIRSPQLSSPEISSRPQTTSPRPASPPPPPAPEKPTNFPNDHRSSVPRMERSVSPPSEPSRPRVQSPVEKRQPPPPPSPKLPAVPFPEGYGPPSRDSPPQLPEITADISPYSVSSMLVNPPTPYTADTPMPDDVESLPPPVPSKRSSRDPSPSQVAVTGRETETFRLVRSASGTVYASSETIRAGADQWEVVESPSSRNKNKSQEGGSRREQRRQAKEAEEPKVRSERSRKRVSPEAAPAVHRRAPIPEALVSREDEGKGARSRSPKEERKSDRKSPDPRLNKPQPAPPPPSKPVRPISEVPTAADMNAMKAREAWDMERLWKARSMSGMEPNNIVAAAPPVPISKGEDPHAVYGSSRTAFLVSTPFQAQDTNGLPPRLANPLPEPPRESPYQPAPLSLPEYWSKQHSVTTAH</sequence>
<evidence type="ECO:0000313" key="3">
    <source>
        <dbReference type="Proteomes" id="UP001221142"/>
    </source>
</evidence>
<evidence type="ECO:0000313" key="2">
    <source>
        <dbReference type="EMBL" id="KAJ7631214.1"/>
    </source>
</evidence>